<evidence type="ECO:0000313" key="2">
    <source>
        <dbReference type="Proteomes" id="UP000679749"/>
    </source>
</evidence>
<name>A0A942U7L9_9BACI</name>
<dbReference type="EMBL" id="JAGYPF010000004">
    <property type="protein sequence ID" value="MBS4214940.1"/>
    <property type="molecule type" value="Genomic_DNA"/>
</dbReference>
<dbReference type="AlphaFoldDB" id="A0A942U7L9"/>
<accession>A0A942U7L9</accession>
<reference evidence="1" key="1">
    <citation type="submission" date="2021-05" db="EMBL/GenBank/DDBJ databases">
        <title>Novel Bacillus species.</title>
        <authorList>
            <person name="Liu G."/>
        </authorList>
    </citation>
    <scope>NUCLEOTIDE SEQUENCE</scope>
    <source>
        <strain evidence="1">FJAT-49825</strain>
    </source>
</reference>
<keyword evidence="2" id="KW-1185">Reference proteome</keyword>
<dbReference type="Proteomes" id="UP000679749">
    <property type="component" value="Unassembled WGS sequence"/>
</dbReference>
<protein>
    <submittedName>
        <fullName evidence="1">Uncharacterized protein</fullName>
    </submittedName>
</protein>
<proteinExistence type="predicted"/>
<comment type="caution">
    <text evidence="1">The sequence shown here is derived from an EMBL/GenBank/DDBJ whole genome shotgun (WGS) entry which is preliminary data.</text>
</comment>
<gene>
    <name evidence="1" type="ORF">KHA99_21050</name>
</gene>
<organism evidence="1 2">
    <name type="scientific">Neobacillus rhizophilus</name>
    <dbReference type="NCBI Taxonomy" id="2833579"/>
    <lineage>
        <taxon>Bacteria</taxon>
        <taxon>Bacillati</taxon>
        <taxon>Bacillota</taxon>
        <taxon>Bacilli</taxon>
        <taxon>Bacillales</taxon>
        <taxon>Bacillaceae</taxon>
        <taxon>Neobacillus</taxon>
    </lineage>
</organism>
<dbReference type="RefSeq" id="WP_213119440.1">
    <property type="nucleotide sequence ID" value="NZ_JAGYPF010000004.1"/>
</dbReference>
<evidence type="ECO:0000313" key="1">
    <source>
        <dbReference type="EMBL" id="MBS4214940.1"/>
    </source>
</evidence>
<sequence>MFKVVFYSQYKQYLCFFIVNDTKEALTKFKKTGFYKNQGTFAQGIVYRQDDNGEHTIKEGRMLI</sequence>